<dbReference type="SUPFAM" id="SSF82171">
    <property type="entry name" value="DPP6 N-terminal domain-like"/>
    <property type="match status" value="1"/>
</dbReference>
<dbReference type="InterPro" id="IPR011042">
    <property type="entry name" value="6-blade_b-propeller_TolB-like"/>
</dbReference>
<accession>A0A4V6I783</accession>
<proteinExistence type="predicted"/>
<dbReference type="PANTHER" id="PTHR36842:SF1">
    <property type="entry name" value="PROTEIN TOLB"/>
    <property type="match status" value="1"/>
</dbReference>
<dbReference type="Proteomes" id="UP000298663">
    <property type="component" value="Unassembled WGS sequence"/>
</dbReference>
<comment type="caution">
    <text evidence="1">The sequence shown here is derived from an EMBL/GenBank/DDBJ whole genome shotgun (WGS) entry which is preliminary data.</text>
</comment>
<dbReference type="AlphaFoldDB" id="A0A4V6I783"/>
<dbReference type="EMBL" id="AZBU02000001">
    <property type="protein sequence ID" value="TMS34223.1"/>
    <property type="molecule type" value="Genomic_DNA"/>
</dbReference>
<sequence length="128" mass="13882">MELFVMNADGTNQTQITHLGNANWAPFYLNDSKSIIFSSNHDGAASGYGAFGLYLINDDGTGLEQVTYGKNEFNSFAMMNFEGTKIVWGSSRNGGKTELDLFIADWVNNPPKDSGCTTTVAPKADLNV</sequence>
<keyword evidence="2" id="KW-1185">Reference proteome</keyword>
<evidence type="ECO:0000313" key="1">
    <source>
        <dbReference type="EMBL" id="TMS34223.1"/>
    </source>
</evidence>
<dbReference type="Gene3D" id="2.120.10.30">
    <property type="entry name" value="TolB, C-terminal domain"/>
    <property type="match status" value="1"/>
</dbReference>
<protein>
    <recommendedName>
        <fullName evidence="3">Dipeptidylpeptidase IV N-terminal domain-containing protein</fullName>
    </recommendedName>
</protein>
<dbReference type="STRING" id="34508.A0A4V6I783"/>
<gene>
    <name evidence="1" type="ORF">L596_001857</name>
</gene>
<dbReference type="OrthoDB" id="43744at2759"/>
<dbReference type="PANTHER" id="PTHR36842">
    <property type="entry name" value="PROTEIN TOLB HOMOLOG"/>
    <property type="match status" value="1"/>
</dbReference>
<evidence type="ECO:0008006" key="3">
    <source>
        <dbReference type="Google" id="ProtNLM"/>
    </source>
</evidence>
<organism evidence="1 2">
    <name type="scientific">Steinernema carpocapsae</name>
    <name type="common">Entomopathogenic nematode</name>
    <dbReference type="NCBI Taxonomy" id="34508"/>
    <lineage>
        <taxon>Eukaryota</taxon>
        <taxon>Metazoa</taxon>
        <taxon>Ecdysozoa</taxon>
        <taxon>Nematoda</taxon>
        <taxon>Chromadorea</taxon>
        <taxon>Rhabditida</taxon>
        <taxon>Tylenchina</taxon>
        <taxon>Panagrolaimomorpha</taxon>
        <taxon>Strongyloidoidea</taxon>
        <taxon>Steinernematidae</taxon>
        <taxon>Steinernema</taxon>
    </lineage>
</organism>
<reference evidence="1 2" key="1">
    <citation type="journal article" date="2015" name="Genome Biol.">
        <title>Comparative genomics of Steinernema reveals deeply conserved gene regulatory networks.</title>
        <authorList>
            <person name="Dillman A.R."/>
            <person name="Macchietto M."/>
            <person name="Porter C.F."/>
            <person name="Rogers A."/>
            <person name="Williams B."/>
            <person name="Antoshechkin I."/>
            <person name="Lee M.M."/>
            <person name="Goodwin Z."/>
            <person name="Lu X."/>
            <person name="Lewis E.E."/>
            <person name="Goodrich-Blair H."/>
            <person name="Stock S.P."/>
            <person name="Adams B.J."/>
            <person name="Sternberg P.W."/>
            <person name="Mortazavi A."/>
        </authorList>
    </citation>
    <scope>NUCLEOTIDE SEQUENCE [LARGE SCALE GENOMIC DNA]</scope>
    <source>
        <strain evidence="1 2">ALL</strain>
    </source>
</reference>
<name>A0A4V6I783_STECR</name>
<reference evidence="1 2" key="2">
    <citation type="journal article" date="2019" name="G3 (Bethesda)">
        <title>Hybrid Assembly of the Genome of the Entomopathogenic Nematode Steinernema carpocapsae Identifies the X-Chromosome.</title>
        <authorList>
            <person name="Serra L."/>
            <person name="Macchietto M."/>
            <person name="Macias-Munoz A."/>
            <person name="McGill C.J."/>
            <person name="Rodriguez I.M."/>
            <person name="Rodriguez B."/>
            <person name="Murad R."/>
            <person name="Mortazavi A."/>
        </authorList>
    </citation>
    <scope>NUCLEOTIDE SEQUENCE [LARGE SCALE GENOMIC DNA]</scope>
    <source>
        <strain evidence="1 2">ALL</strain>
    </source>
</reference>
<evidence type="ECO:0000313" key="2">
    <source>
        <dbReference type="Proteomes" id="UP000298663"/>
    </source>
</evidence>